<dbReference type="Pfam" id="PF19054">
    <property type="entry name" value="DUF5753"/>
    <property type="match status" value="1"/>
</dbReference>
<sequence>MAAGVGHQLAEQQHGDLRLGLGDLPRTNLLTQQRPRPAHAAGVAGEPPFDVHRKRGSWSIHDRNAAGQAYCAAVTTSVRCVCVPRVPHGREGAMTVTEGGSQSPMSWRYCGNQIKLWRMQAGVSREQLGKEANYEYETVKSMEQGRRKPALRLLQVADQMFGARGLLLAGQEYLKPDKFASYSQDFIRYEAEAIVLNGFEALVIPGLLQTKEYAEALIGDHCPPLDDETIDARVAARMERQALLDKQTRAFNFLIGEAALRFPVGDKDMHVRQLHHLLEAGKRRNVTIQVVPFGGTHPGLLGPFVLLETPDHEHLVYEEGQTTGVLYADPPKVSIIIQRHAMILRQALSPEASADFIRKLAEEL</sequence>
<dbReference type="SMART" id="SM00530">
    <property type="entry name" value="HTH_XRE"/>
    <property type="match status" value="1"/>
</dbReference>
<dbReference type="GO" id="GO:0003677">
    <property type="term" value="F:DNA binding"/>
    <property type="evidence" value="ECO:0007669"/>
    <property type="project" value="InterPro"/>
</dbReference>
<name>D9WES2_9ACTN</name>
<feature type="domain" description="HTH cro/C1-type" evidence="1">
    <location>
        <begin position="114"/>
        <end position="155"/>
    </location>
</feature>
<dbReference type="Proteomes" id="UP000003963">
    <property type="component" value="Unassembled WGS sequence"/>
</dbReference>
<dbReference type="CDD" id="cd00093">
    <property type="entry name" value="HTH_XRE"/>
    <property type="match status" value="1"/>
</dbReference>
<dbReference type="PROSITE" id="PS50943">
    <property type="entry name" value="HTH_CROC1"/>
    <property type="match status" value="1"/>
</dbReference>
<dbReference type="SUPFAM" id="SSF47413">
    <property type="entry name" value="lambda repressor-like DNA-binding domains"/>
    <property type="match status" value="1"/>
</dbReference>
<dbReference type="InterPro" id="IPR010982">
    <property type="entry name" value="Lambda_DNA-bd_dom_sf"/>
</dbReference>
<dbReference type="InterPro" id="IPR043917">
    <property type="entry name" value="DUF5753"/>
</dbReference>
<dbReference type="Gene3D" id="1.10.260.40">
    <property type="entry name" value="lambda repressor-like DNA-binding domains"/>
    <property type="match status" value="1"/>
</dbReference>
<gene>
    <name evidence="2" type="ORF">SSOG_05001</name>
</gene>
<dbReference type="EMBL" id="GG657754">
    <property type="protein sequence ID" value="EFL25286.1"/>
    <property type="molecule type" value="Genomic_DNA"/>
</dbReference>
<protein>
    <submittedName>
        <fullName evidence="2">Xre family toxin-antitoxin system, antitoxin component</fullName>
    </submittedName>
</protein>
<evidence type="ECO:0000313" key="2">
    <source>
        <dbReference type="EMBL" id="EFL25286.1"/>
    </source>
</evidence>
<evidence type="ECO:0000313" key="3">
    <source>
        <dbReference type="Proteomes" id="UP000003963"/>
    </source>
</evidence>
<proteinExistence type="predicted"/>
<dbReference type="HOGENOM" id="CLU_055817_0_0_11"/>
<reference evidence="2 3" key="1">
    <citation type="submission" date="2009-02" db="EMBL/GenBank/DDBJ databases">
        <title>Annotation of Streptomyces hygroscopicus strain ATCC 53653.</title>
        <authorList>
            <consortium name="The Broad Institute Genome Sequencing Platform"/>
            <consortium name="Broad Institute Microbial Sequencing Center"/>
            <person name="Fischbach M."/>
            <person name="Godfrey P."/>
            <person name="Ward D."/>
            <person name="Young S."/>
            <person name="Zeng Q."/>
            <person name="Koehrsen M."/>
            <person name="Alvarado L."/>
            <person name="Berlin A.M."/>
            <person name="Bochicchio J."/>
            <person name="Borenstein D."/>
            <person name="Chapman S.B."/>
            <person name="Chen Z."/>
            <person name="Engels R."/>
            <person name="Freedman E."/>
            <person name="Gellesch M."/>
            <person name="Goldberg J."/>
            <person name="Griggs A."/>
            <person name="Gujja S."/>
            <person name="Heilman E.R."/>
            <person name="Heiman D.I."/>
            <person name="Hepburn T.A."/>
            <person name="Howarth C."/>
            <person name="Jen D."/>
            <person name="Larson L."/>
            <person name="Lewis B."/>
            <person name="Mehta T."/>
            <person name="Park D."/>
            <person name="Pearson M."/>
            <person name="Richards J."/>
            <person name="Roberts A."/>
            <person name="Saif S."/>
            <person name="Shea T.D."/>
            <person name="Shenoy N."/>
            <person name="Sisk P."/>
            <person name="Stolte C."/>
            <person name="Sykes S.N."/>
            <person name="Thomson T."/>
            <person name="Walk T."/>
            <person name="White J."/>
            <person name="Yandava C."/>
            <person name="Straight P."/>
            <person name="Clardy J."/>
            <person name="Hung D."/>
            <person name="Kolter R."/>
            <person name="Mekalanos J."/>
            <person name="Walker S."/>
            <person name="Walsh C.T."/>
            <person name="Wieland-Brown L.C."/>
            <person name="Haas B."/>
            <person name="Nusbaum C."/>
            <person name="Birren B."/>
        </authorList>
    </citation>
    <scope>NUCLEOTIDE SEQUENCE [LARGE SCALE GENOMIC DNA]</scope>
    <source>
        <strain evidence="2 3">ATCC 53653</strain>
    </source>
</reference>
<accession>D9WES2</accession>
<dbReference type="InterPro" id="IPR001387">
    <property type="entry name" value="Cro/C1-type_HTH"/>
</dbReference>
<dbReference type="AlphaFoldDB" id="D9WES2"/>
<keyword evidence="3" id="KW-1185">Reference proteome</keyword>
<evidence type="ECO:0000259" key="1">
    <source>
        <dbReference type="PROSITE" id="PS50943"/>
    </source>
</evidence>
<organism evidence="2 3">
    <name type="scientific">Streptomyces himastatinicus ATCC 53653</name>
    <dbReference type="NCBI Taxonomy" id="457427"/>
    <lineage>
        <taxon>Bacteria</taxon>
        <taxon>Bacillati</taxon>
        <taxon>Actinomycetota</taxon>
        <taxon>Actinomycetes</taxon>
        <taxon>Kitasatosporales</taxon>
        <taxon>Streptomycetaceae</taxon>
        <taxon>Streptomyces</taxon>
        <taxon>Streptomyces violaceusniger group</taxon>
    </lineage>
</organism>
<dbReference type="STRING" id="457427.SSOG_05001"/>